<accession>A0ABM3MHX6</accession>
<name>A0ABM3MHX6_GALME</name>
<feature type="domain" description="EGF-like" evidence="3">
    <location>
        <begin position="209"/>
        <end position="239"/>
    </location>
</feature>
<gene>
    <name evidence="5" type="primary">LOC113516502</name>
</gene>
<feature type="domain" description="EGF-like" evidence="3">
    <location>
        <begin position="91"/>
        <end position="124"/>
    </location>
</feature>
<protein>
    <submittedName>
        <fullName evidence="5">Tenascin-like</fullName>
    </submittedName>
</protein>
<organism evidence="4 5">
    <name type="scientific">Galleria mellonella</name>
    <name type="common">Greater wax moth</name>
    <dbReference type="NCBI Taxonomy" id="7137"/>
    <lineage>
        <taxon>Eukaryota</taxon>
        <taxon>Metazoa</taxon>
        <taxon>Ecdysozoa</taxon>
        <taxon>Arthropoda</taxon>
        <taxon>Hexapoda</taxon>
        <taxon>Insecta</taxon>
        <taxon>Pterygota</taxon>
        <taxon>Neoptera</taxon>
        <taxon>Endopterygota</taxon>
        <taxon>Lepidoptera</taxon>
        <taxon>Glossata</taxon>
        <taxon>Ditrysia</taxon>
        <taxon>Pyraloidea</taxon>
        <taxon>Pyralidae</taxon>
        <taxon>Galleriinae</taxon>
        <taxon>Galleria</taxon>
    </lineage>
</organism>
<keyword evidence="1" id="KW-0472">Membrane</keyword>
<evidence type="ECO:0000313" key="4">
    <source>
        <dbReference type="Proteomes" id="UP001652740"/>
    </source>
</evidence>
<feature type="domain" description="EGF-like" evidence="3">
    <location>
        <begin position="241"/>
        <end position="269"/>
    </location>
</feature>
<sequence>MVSKLFCVLFVLCCLDFACHVSALKAGEGVCTAKSSVRKTRTRYITQAKQCGKKKCVAKVPKREIYWETVKRTVCCNGWEYKSDKDICIPHCSTGCLGGRCTAPNVCKCDPPSYLDPEHRNACIKPVCDPPCVNAECVANSTCSCKKNFTQFNTTHCFHCEPGYSLDSIFQCKPICTKSCENGKCTAPDVCTCLPGFSKQGISQDCKPVCQKCVNASCTSPNTCSCLQGYTQLNSTHCTPKCDDCDGVCVGPNNCQCNAGYLKVNNSCLPICNETCVNGVCAEPNVCSCFDGYIKKEGSSHECYKSCTMNCTGSCNAQGECVEKNCYFTVPTTKLNRYRIREKHQNLVVYCCSGWYYDVKTVGCKRTVDNAYTEAVICEDPCFNAKCTHNNTCECDTGHRRINQTHCASECPAQFINDPHTLNCTCEPGYSQDPNNDAKCLPICEKNCENGVCIAPNKCECIPGYEEVDSWRCKPKCSECENGECQSPDVCICNEGYNLNNRSKCTPICRDGCINGICSAPNECQCEDGYRNNSTVPHICYKPCNSVCNYGTCNVHGECICELGFELDGDTCKPITPEEVNEPTGLASPTTLAGLELSWVLSGVLIILLVVILVVIMQRIWQRRRNLELKASAEYNGQPSVIYTVPNTLIRRVSENDENDNMEDEDSQDCDATSTYENVEDEAEVRERLFKVGTHL</sequence>
<dbReference type="PANTHER" id="PTHR24047">
    <property type="entry name" value="FI01909P-RELATED"/>
    <property type="match status" value="1"/>
</dbReference>
<dbReference type="SMART" id="SM00181">
    <property type="entry name" value="EGF"/>
    <property type="match status" value="11"/>
</dbReference>
<feature type="domain" description="EGF-like" evidence="3">
    <location>
        <begin position="127"/>
        <end position="161"/>
    </location>
</feature>
<feature type="domain" description="EGF-like" evidence="3">
    <location>
        <begin position="476"/>
        <end position="506"/>
    </location>
</feature>
<dbReference type="InterPro" id="IPR053255">
    <property type="entry name" value="EGF-like_domain"/>
</dbReference>
<keyword evidence="4" id="KW-1185">Reference proteome</keyword>
<evidence type="ECO:0000313" key="5">
    <source>
        <dbReference type="RefSeq" id="XP_052750790.1"/>
    </source>
</evidence>
<feature type="signal peptide" evidence="2">
    <location>
        <begin position="1"/>
        <end position="23"/>
    </location>
</feature>
<feature type="domain" description="EGF-like" evidence="3">
    <location>
        <begin position="508"/>
        <end position="541"/>
    </location>
</feature>
<keyword evidence="1" id="KW-0812">Transmembrane</keyword>
<feature type="domain" description="EGF-like" evidence="3">
    <location>
        <begin position="271"/>
        <end position="308"/>
    </location>
</feature>
<feature type="domain" description="EGF-like" evidence="3">
    <location>
        <begin position="443"/>
        <end position="474"/>
    </location>
</feature>
<dbReference type="GeneID" id="113516502"/>
<dbReference type="Proteomes" id="UP001652740">
    <property type="component" value="Unplaced"/>
</dbReference>
<dbReference type="Gene3D" id="2.10.25.10">
    <property type="entry name" value="Laminin"/>
    <property type="match status" value="7"/>
</dbReference>
<dbReference type="RefSeq" id="XP_052750790.1">
    <property type="nucleotide sequence ID" value="XM_052894830.1"/>
</dbReference>
<proteinExistence type="predicted"/>
<feature type="transmembrane region" description="Helical" evidence="1">
    <location>
        <begin position="597"/>
        <end position="617"/>
    </location>
</feature>
<keyword evidence="2" id="KW-0732">Signal</keyword>
<evidence type="ECO:0000256" key="2">
    <source>
        <dbReference type="SAM" id="SignalP"/>
    </source>
</evidence>
<feature type="chain" id="PRO_5045587547" evidence="2">
    <location>
        <begin position="24"/>
        <end position="696"/>
    </location>
</feature>
<feature type="domain" description="EGF-like" evidence="3">
    <location>
        <begin position="377"/>
        <end position="408"/>
    </location>
</feature>
<reference evidence="5" key="1">
    <citation type="submission" date="2025-08" db="UniProtKB">
        <authorList>
            <consortium name="RefSeq"/>
        </authorList>
    </citation>
    <scope>IDENTIFICATION</scope>
    <source>
        <tissue evidence="5">Whole larvae</tissue>
    </source>
</reference>
<feature type="domain" description="EGF-like" evidence="3">
    <location>
        <begin position="175"/>
        <end position="207"/>
    </location>
</feature>
<dbReference type="InterPro" id="IPR000742">
    <property type="entry name" value="EGF"/>
</dbReference>
<feature type="domain" description="EGF-like" evidence="3">
    <location>
        <begin position="543"/>
        <end position="573"/>
    </location>
</feature>
<evidence type="ECO:0000256" key="1">
    <source>
        <dbReference type="SAM" id="Phobius"/>
    </source>
</evidence>
<keyword evidence="1" id="KW-1133">Transmembrane helix</keyword>
<evidence type="ECO:0000259" key="3">
    <source>
        <dbReference type="SMART" id="SM00181"/>
    </source>
</evidence>
<dbReference type="PANTHER" id="PTHR24047:SF29">
    <property type="entry name" value="EATER-RELATED"/>
    <property type="match status" value="1"/>
</dbReference>